<name>A0A087E4H0_9BIFI</name>
<feature type="compositionally biased region" description="Basic and acidic residues" evidence="1">
    <location>
        <begin position="143"/>
        <end position="154"/>
    </location>
</feature>
<protein>
    <submittedName>
        <fullName evidence="2">Cro/C1-type HTH DNA-binding domain protein</fullName>
    </submittedName>
</protein>
<comment type="caution">
    <text evidence="2">The sequence shown here is derived from an EMBL/GenBank/DDBJ whole genome shotgun (WGS) entry which is preliminary data.</text>
</comment>
<sequence length="154" mass="16764">MCYIVDMDKIKRTAWDLAAAEFFDSAIESKGLTNKAIERMSDGRMGYNRVRDIRMGLRGPMRLSELITLCTILQISPTETLKKIIARATDEIEAAESVSPAGERLPVPPVSPAPSGTPADDAPDDDAPLSAQEIMTMAANTDPNRDAEAETPRD</sequence>
<reference evidence="2 3" key="1">
    <citation type="submission" date="2014-03" db="EMBL/GenBank/DDBJ databases">
        <title>Genomics of Bifidobacteria.</title>
        <authorList>
            <person name="Ventura M."/>
            <person name="Milani C."/>
            <person name="Lugli G.A."/>
        </authorList>
    </citation>
    <scope>NUCLEOTIDE SEQUENCE [LARGE SCALE GENOMIC DNA]</scope>
    <source>
        <strain evidence="2 3">LMG 21395</strain>
    </source>
</reference>
<dbReference type="EMBL" id="JGZT01000006">
    <property type="protein sequence ID" value="KFJ02671.1"/>
    <property type="molecule type" value="Genomic_DNA"/>
</dbReference>
<dbReference type="Proteomes" id="UP000029003">
    <property type="component" value="Unassembled WGS sequence"/>
</dbReference>
<keyword evidence="2" id="KW-0238">DNA-binding</keyword>
<dbReference type="AlphaFoldDB" id="A0A087E4H0"/>
<accession>A0A087E4H0</accession>
<proteinExistence type="predicted"/>
<dbReference type="GO" id="GO:0003677">
    <property type="term" value="F:DNA binding"/>
    <property type="evidence" value="ECO:0007669"/>
    <property type="project" value="UniProtKB-KW"/>
</dbReference>
<feature type="region of interest" description="Disordered" evidence="1">
    <location>
        <begin position="93"/>
        <end position="154"/>
    </location>
</feature>
<gene>
    <name evidence="2" type="ORF">THER5_1134</name>
</gene>
<evidence type="ECO:0000313" key="3">
    <source>
        <dbReference type="Proteomes" id="UP000029003"/>
    </source>
</evidence>
<evidence type="ECO:0000313" key="2">
    <source>
        <dbReference type="EMBL" id="KFJ02671.1"/>
    </source>
</evidence>
<organism evidence="2 3">
    <name type="scientific">Bifidobacterium thermacidophilum subsp. thermacidophilum</name>
    <dbReference type="NCBI Taxonomy" id="79262"/>
    <lineage>
        <taxon>Bacteria</taxon>
        <taxon>Bacillati</taxon>
        <taxon>Actinomycetota</taxon>
        <taxon>Actinomycetes</taxon>
        <taxon>Bifidobacteriales</taxon>
        <taxon>Bifidobacteriaceae</taxon>
        <taxon>Bifidobacterium</taxon>
    </lineage>
</organism>
<evidence type="ECO:0000256" key="1">
    <source>
        <dbReference type="SAM" id="MobiDB-lite"/>
    </source>
</evidence>